<feature type="region of interest" description="Disordered" evidence="6">
    <location>
        <begin position="199"/>
        <end position="235"/>
    </location>
</feature>
<feature type="domain" description="RNA polymerase sigma factor 70 region 4 type 2" evidence="8">
    <location>
        <begin position="133"/>
        <end position="182"/>
    </location>
</feature>
<dbReference type="InterPro" id="IPR013325">
    <property type="entry name" value="RNA_pol_sigma_r2"/>
</dbReference>
<sequence>MHEDAGGAARPGPGRCEEIDRALLDRLRAGDDLAYGEFYWRHVQAVRRFAMRAPRQGIDADDVVAEVFLRVLRAVRAGAGPKDYVRTYLLTVVRRVQAEWCAARREEPMLVDEIGKRIPGLRDHQGIQAEGELLARAFHRLPQRWREVLWRTEVEGHRPASIAGQLGLSPNATAVLAHRARRGLRAAYFQAASAAEHRAGPENGADITGGPKSGATRAKARRTFGAAPDLTCARQ</sequence>
<gene>
    <name evidence="9" type="ORF">GCM10009533_60820</name>
</gene>
<dbReference type="NCBIfam" id="TIGR02937">
    <property type="entry name" value="sigma70-ECF"/>
    <property type="match status" value="1"/>
</dbReference>
<accession>A0ABN1DZ15</accession>
<dbReference type="Pfam" id="PF04542">
    <property type="entry name" value="Sigma70_r2"/>
    <property type="match status" value="1"/>
</dbReference>
<evidence type="ECO:0000256" key="5">
    <source>
        <dbReference type="ARBA" id="ARBA00023163"/>
    </source>
</evidence>
<dbReference type="InterPro" id="IPR013324">
    <property type="entry name" value="RNA_pol_sigma_r3/r4-like"/>
</dbReference>
<feature type="domain" description="RNA polymerase sigma-70 region 2" evidence="7">
    <location>
        <begin position="40"/>
        <end position="97"/>
    </location>
</feature>
<comment type="caution">
    <text evidence="9">The sequence shown here is derived from an EMBL/GenBank/DDBJ whole genome shotgun (WGS) entry which is preliminary data.</text>
</comment>
<dbReference type="Proteomes" id="UP001500729">
    <property type="component" value="Unassembled WGS sequence"/>
</dbReference>
<keyword evidence="3" id="KW-0731">Sigma factor</keyword>
<keyword evidence="10" id="KW-1185">Reference proteome</keyword>
<dbReference type="RefSeq" id="WP_009949305.1">
    <property type="nucleotide sequence ID" value="NZ_BAAAGS010000064.1"/>
</dbReference>
<reference evidence="9 10" key="1">
    <citation type="journal article" date="2019" name="Int. J. Syst. Evol. Microbiol.">
        <title>The Global Catalogue of Microorganisms (GCM) 10K type strain sequencing project: providing services to taxonomists for standard genome sequencing and annotation.</title>
        <authorList>
            <consortium name="The Broad Institute Genomics Platform"/>
            <consortium name="The Broad Institute Genome Sequencing Center for Infectious Disease"/>
            <person name="Wu L."/>
            <person name="Ma J."/>
        </authorList>
    </citation>
    <scope>NUCLEOTIDE SEQUENCE [LARGE SCALE GENOMIC DNA]</scope>
    <source>
        <strain evidence="9 10">JCM 10303</strain>
    </source>
</reference>
<keyword evidence="2" id="KW-0805">Transcription regulation</keyword>
<name>A0ABN1DZ15_SACER</name>
<protein>
    <recommendedName>
        <fullName evidence="11">RNA polymerase sigma factor (Sigma-70 family)</fullName>
    </recommendedName>
</protein>
<evidence type="ECO:0000313" key="10">
    <source>
        <dbReference type="Proteomes" id="UP001500729"/>
    </source>
</evidence>
<evidence type="ECO:0000313" key="9">
    <source>
        <dbReference type="EMBL" id="GAA0554700.1"/>
    </source>
</evidence>
<dbReference type="EMBL" id="BAAAGS010000064">
    <property type="protein sequence ID" value="GAA0554700.1"/>
    <property type="molecule type" value="Genomic_DNA"/>
</dbReference>
<dbReference type="PANTHER" id="PTHR43133">
    <property type="entry name" value="RNA POLYMERASE ECF-TYPE SIGMA FACTO"/>
    <property type="match status" value="1"/>
</dbReference>
<dbReference type="InterPro" id="IPR036388">
    <property type="entry name" value="WH-like_DNA-bd_sf"/>
</dbReference>
<dbReference type="InterPro" id="IPR007627">
    <property type="entry name" value="RNA_pol_sigma70_r2"/>
</dbReference>
<dbReference type="Pfam" id="PF08281">
    <property type="entry name" value="Sigma70_r4_2"/>
    <property type="match status" value="1"/>
</dbReference>
<dbReference type="SUPFAM" id="SSF88946">
    <property type="entry name" value="Sigma2 domain of RNA polymerase sigma factors"/>
    <property type="match status" value="1"/>
</dbReference>
<organism evidence="9 10">
    <name type="scientific">Saccharopolyspora erythraea</name>
    <name type="common">Streptomyces erythraeus</name>
    <dbReference type="NCBI Taxonomy" id="1836"/>
    <lineage>
        <taxon>Bacteria</taxon>
        <taxon>Bacillati</taxon>
        <taxon>Actinomycetota</taxon>
        <taxon>Actinomycetes</taxon>
        <taxon>Pseudonocardiales</taxon>
        <taxon>Pseudonocardiaceae</taxon>
        <taxon>Saccharopolyspora</taxon>
    </lineage>
</organism>
<evidence type="ECO:0000256" key="6">
    <source>
        <dbReference type="SAM" id="MobiDB-lite"/>
    </source>
</evidence>
<dbReference type="Gene3D" id="1.10.10.10">
    <property type="entry name" value="Winged helix-like DNA-binding domain superfamily/Winged helix DNA-binding domain"/>
    <property type="match status" value="1"/>
</dbReference>
<dbReference type="Gene3D" id="1.10.1740.10">
    <property type="match status" value="1"/>
</dbReference>
<proteinExistence type="inferred from homology"/>
<comment type="similarity">
    <text evidence="1">Belongs to the sigma-70 factor family. ECF subfamily.</text>
</comment>
<keyword evidence="5" id="KW-0804">Transcription</keyword>
<dbReference type="InterPro" id="IPR039425">
    <property type="entry name" value="RNA_pol_sigma-70-like"/>
</dbReference>
<evidence type="ECO:0000256" key="1">
    <source>
        <dbReference type="ARBA" id="ARBA00010641"/>
    </source>
</evidence>
<evidence type="ECO:0000256" key="4">
    <source>
        <dbReference type="ARBA" id="ARBA00023125"/>
    </source>
</evidence>
<dbReference type="InterPro" id="IPR014284">
    <property type="entry name" value="RNA_pol_sigma-70_dom"/>
</dbReference>
<dbReference type="PANTHER" id="PTHR43133:SF8">
    <property type="entry name" value="RNA POLYMERASE SIGMA FACTOR HI_1459-RELATED"/>
    <property type="match status" value="1"/>
</dbReference>
<dbReference type="SUPFAM" id="SSF88659">
    <property type="entry name" value="Sigma3 and sigma4 domains of RNA polymerase sigma factors"/>
    <property type="match status" value="1"/>
</dbReference>
<dbReference type="InterPro" id="IPR013249">
    <property type="entry name" value="RNA_pol_sigma70_r4_t2"/>
</dbReference>
<evidence type="ECO:0000259" key="8">
    <source>
        <dbReference type="Pfam" id="PF08281"/>
    </source>
</evidence>
<evidence type="ECO:0000256" key="2">
    <source>
        <dbReference type="ARBA" id="ARBA00023015"/>
    </source>
</evidence>
<evidence type="ECO:0008006" key="11">
    <source>
        <dbReference type="Google" id="ProtNLM"/>
    </source>
</evidence>
<keyword evidence="4" id="KW-0238">DNA-binding</keyword>
<evidence type="ECO:0000256" key="3">
    <source>
        <dbReference type="ARBA" id="ARBA00023082"/>
    </source>
</evidence>
<evidence type="ECO:0000259" key="7">
    <source>
        <dbReference type="Pfam" id="PF04542"/>
    </source>
</evidence>